<evidence type="ECO:0000313" key="12">
    <source>
        <dbReference type="Proteomes" id="UP001481872"/>
    </source>
</evidence>
<dbReference type="PIRSF" id="PIRSF000538">
    <property type="entry name" value="GlpK"/>
    <property type="match status" value="1"/>
</dbReference>
<dbReference type="CDD" id="cd07769">
    <property type="entry name" value="ASKHA_NBD_FGGY_GK"/>
    <property type="match status" value="1"/>
</dbReference>
<dbReference type="NCBIfam" id="TIGR01311">
    <property type="entry name" value="glycerol_kin"/>
    <property type="match status" value="1"/>
</dbReference>
<evidence type="ECO:0000256" key="4">
    <source>
        <dbReference type="ARBA" id="ARBA00022777"/>
    </source>
</evidence>
<dbReference type="PANTHER" id="PTHR10196">
    <property type="entry name" value="SUGAR KINASE"/>
    <property type="match status" value="1"/>
</dbReference>
<organism evidence="11 12">
    <name type="scientific">Aedoeadaptatus acetigenes</name>
    <dbReference type="NCBI Taxonomy" id="2981723"/>
    <lineage>
        <taxon>Bacteria</taxon>
        <taxon>Bacillati</taxon>
        <taxon>Bacillota</taxon>
        <taxon>Tissierellia</taxon>
        <taxon>Tissierellales</taxon>
        <taxon>Peptoniphilaceae</taxon>
        <taxon>Aedoeadaptatus</taxon>
    </lineage>
</organism>
<evidence type="ECO:0000256" key="3">
    <source>
        <dbReference type="ARBA" id="ARBA00022741"/>
    </source>
</evidence>
<dbReference type="EMBL" id="JBBNPS010000027">
    <property type="protein sequence ID" value="MEQ3354176.1"/>
    <property type="molecule type" value="Genomic_DNA"/>
</dbReference>
<dbReference type="InterPro" id="IPR000577">
    <property type="entry name" value="Carb_kinase_FGGY"/>
</dbReference>
<comment type="caution">
    <text evidence="11">The sequence shown here is derived from an EMBL/GenBank/DDBJ whole genome shotgun (WGS) entry which is preliminary data.</text>
</comment>
<dbReference type="PROSITE" id="PS00445">
    <property type="entry name" value="FGGY_KINASES_2"/>
    <property type="match status" value="1"/>
</dbReference>
<dbReference type="NCBIfam" id="NF000756">
    <property type="entry name" value="PRK00047.1"/>
    <property type="match status" value="1"/>
</dbReference>
<comment type="similarity">
    <text evidence="1 8">Belongs to the FGGY kinase family.</text>
</comment>
<keyword evidence="5" id="KW-0319">Glycerol metabolism</keyword>
<dbReference type="InterPro" id="IPR018485">
    <property type="entry name" value="FGGY_C"/>
</dbReference>
<dbReference type="Gene3D" id="3.30.420.40">
    <property type="match status" value="2"/>
</dbReference>
<dbReference type="InterPro" id="IPR018484">
    <property type="entry name" value="FGGY_N"/>
</dbReference>
<keyword evidence="12" id="KW-1185">Reference proteome</keyword>
<keyword evidence="2 8" id="KW-0808">Transferase</keyword>
<evidence type="ECO:0000256" key="1">
    <source>
        <dbReference type="ARBA" id="ARBA00009156"/>
    </source>
</evidence>
<evidence type="ECO:0000256" key="5">
    <source>
        <dbReference type="ARBA" id="ARBA00022798"/>
    </source>
</evidence>
<evidence type="ECO:0000256" key="6">
    <source>
        <dbReference type="ARBA" id="ARBA00022840"/>
    </source>
</evidence>
<keyword evidence="3" id="KW-0547">Nucleotide-binding</keyword>
<feature type="domain" description="Carbohydrate kinase FGGY N-terminal" evidence="9">
    <location>
        <begin position="3"/>
        <end position="248"/>
    </location>
</feature>
<feature type="domain" description="Carbohydrate kinase FGGY C-terminal" evidence="10">
    <location>
        <begin position="259"/>
        <end position="446"/>
    </location>
</feature>
<dbReference type="Pfam" id="PF00370">
    <property type="entry name" value="FGGY_N"/>
    <property type="match status" value="1"/>
</dbReference>
<evidence type="ECO:0000256" key="8">
    <source>
        <dbReference type="RuleBase" id="RU003733"/>
    </source>
</evidence>
<gene>
    <name evidence="11" type="primary">glpK</name>
    <name evidence="11" type="ORF">AAA081_07720</name>
</gene>
<name>A0ABV1J9L6_9FIRM</name>
<keyword evidence="6" id="KW-0067">ATP-binding</keyword>
<dbReference type="InterPro" id="IPR005999">
    <property type="entry name" value="Glycerol_kin"/>
</dbReference>
<evidence type="ECO:0000313" key="11">
    <source>
        <dbReference type="EMBL" id="MEQ3354176.1"/>
    </source>
</evidence>
<evidence type="ECO:0000256" key="7">
    <source>
        <dbReference type="ARBA" id="ARBA00043149"/>
    </source>
</evidence>
<proteinExistence type="inferred from homology"/>
<evidence type="ECO:0000259" key="9">
    <source>
        <dbReference type="Pfam" id="PF00370"/>
    </source>
</evidence>
<sequence length="493" mass="53575">MKYILAIDAGTTSNRAILFDEDARVISVAQKSFRQFFPHPGWVEQDPAEILATTVGVCAEAIAQAQVDRKDIVAMGITNQRETTILWDKKTGRAIAPAIVWQCRRTADRAEAMKDAGYGDMIREKTGLEVDAYFSATKIAYILDHVKGAREKAEKGEVLFGTVDSFLLYHLTGGVHRTDISNASRTMLFNIHSLDWDEELLKLFNIPRACLPEVLPTAAHFGDTLAEHFGISIPITGMIGDQQSALFGEQCFEVGEVKSTFGTGAFVLMNTGHAPIISEHGLLSSCAWDIGEGPVYAMEGSIFACGSVIQWLKDDLGLIASPDETAALAESVTEKNPMVFVPAFTGLGTPYWDPEARGTIFGISRSTTKAHLVKAALDAIAYMSADVIDAMEKDLKASHDRILVDGGVSHNDYLMRTLADAIHRSVHRPALVETTALGAAFMAGMGCGLYKDIADIKKRASKAQVFAPTGADLSEERDRWKKAVAATMANHMD</sequence>
<dbReference type="Pfam" id="PF02782">
    <property type="entry name" value="FGGY_C"/>
    <property type="match status" value="1"/>
</dbReference>
<dbReference type="InterPro" id="IPR018483">
    <property type="entry name" value="Carb_kinase_FGGY_CS"/>
</dbReference>
<dbReference type="PANTHER" id="PTHR10196:SF69">
    <property type="entry name" value="GLYCEROL KINASE"/>
    <property type="match status" value="1"/>
</dbReference>
<evidence type="ECO:0000259" key="10">
    <source>
        <dbReference type="Pfam" id="PF02782"/>
    </source>
</evidence>
<dbReference type="SUPFAM" id="SSF53067">
    <property type="entry name" value="Actin-like ATPase domain"/>
    <property type="match status" value="2"/>
</dbReference>
<dbReference type="InterPro" id="IPR043129">
    <property type="entry name" value="ATPase_NBD"/>
</dbReference>
<accession>A0ABV1J9L6</accession>
<protein>
    <recommendedName>
        <fullName evidence="7">ATP:glycerol 3-phosphotransferase</fullName>
    </recommendedName>
</protein>
<reference evidence="11 12" key="1">
    <citation type="submission" date="2024-04" db="EMBL/GenBank/DDBJ databases">
        <title>Human intestinal bacterial collection.</title>
        <authorList>
            <person name="Pauvert C."/>
            <person name="Hitch T.C.A."/>
            <person name="Clavel T."/>
        </authorList>
    </citation>
    <scope>NUCLEOTIDE SEQUENCE [LARGE SCALE GENOMIC DNA]</scope>
    <source>
        <strain evidence="11 12">CLA-SR-H026</strain>
    </source>
</reference>
<dbReference type="GO" id="GO:0004370">
    <property type="term" value="F:glycerol kinase activity"/>
    <property type="evidence" value="ECO:0007669"/>
    <property type="project" value="UniProtKB-EC"/>
</dbReference>
<evidence type="ECO:0000256" key="2">
    <source>
        <dbReference type="ARBA" id="ARBA00022679"/>
    </source>
</evidence>
<dbReference type="Proteomes" id="UP001481872">
    <property type="component" value="Unassembled WGS sequence"/>
</dbReference>
<dbReference type="RefSeq" id="WP_349054483.1">
    <property type="nucleotide sequence ID" value="NZ_JBBNPS010000027.1"/>
</dbReference>
<keyword evidence="4 8" id="KW-0418">Kinase</keyword>